<dbReference type="EMBL" id="GG663748">
    <property type="protein sequence ID" value="EEH52553.1"/>
    <property type="molecule type" value="Genomic_DNA"/>
</dbReference>
<feature type="compositionally biased region" description="Basic residues" evidence="1">
    <location>
        <begin position="15"/>
        <end position="26"/>
    </location>
</feature>
<protein>
    <submittedName>
        <fullName evidence="2">Predicted protein</fullName>
    </submittedName>
</protein>
<accession>C1N5S9</accession>
<dbReference type="GeneID" id="9688856"/>
<proteinExistence type="predicted"/>
<keyword evidence="3" id="KW-1185">Reference proteome</keyword>
<feature type="compositionally biased region" description="Basic residues" evidence="1">
    <location>
        <begin position="217"/>
        <end position="227"/>
    </location>
</feature>
<feature type="compositionally biased region" description="Basic and acidic residues" evidence="1">
    <location>
        <begin position="185"/>
        <end position="197"/>
    </location>
</feature>
<dbReference type="Proteomes" id="UP000001876">
    <property type="component" value="Unassembled WGS sequence"/>
</dbReference>
<evidence type="ECO:0000256" key="1">
    <source>
        <dbReference type="SAM" id="MobiDB-lite"/>
    </source>
</evidence>
<feature type="region of interest" description="Disordered" evidence="1">
    <location>
        <begin position="183"/>
        <end position="252"/>
    </location>
</feature>
<evidence type="ECO:0000313" key="3">
    <source>
        <dbReference type="Proteomes" id="UP000001876"/>
    </source>
</evidence>
<sequence>MARRMRPPRLESFPRRRRARARARARRRRDVRARAAVAAVVFLADVASVRVQPLGRKDAAAAAAAAAAVTRPPRAQLLPDRGLDRVLLVQAPATQIPKPQSAGKVVLVVVEQRRGLLQRLRARRRASQPAPAADVIIPAATAAVAAARAAAVAPQTVVQQRDRRVRVRDLPRADRAQPRLVPGAHDLRVPPEREDRNVRHRGPHPRRVGVVGDVRQVRLHRRHRRARGAAEPLRRTTRRPTASSSPRVTRAR</sequence>
<organism evidence="3">
    <name type="scientific">Micromonas pusilla (strain CCMP1545)</name>
    <name type="common">Picoplanktonic green alga</name>
    <dbReference type="NCBI Taxonomy" id="564608"/>
    <lineage>
        <taxon>Eukaryota</taxon>
        <taxon>Viridiplantae</taxon>
        <taxon>Chlorophyta</taxon>
        <taxon>Mamiellophyceae</taxon>
        <taxon>Mamiellales</taxon>
        <taxon>Mamiellaceae</taxon>
        <taxon>Micromonas</taxon>
    </lineage>
</organism>
<feature type="compositionally biased region" description="Basic residues" evidence="1">
    <location>
        <begin position="198"/>
        <end position="207"/>
    </location>
</feature>
<evidence type="ECO:0000313" key="2">
    <source>
        <dbReference type="EMBL" id="EEH52553.1"/>
    </source>
</evidence>
<feature type="compositionally biased region" description="Low complexity" evidence="1">
    <location>
        <begin position="239"/>
        <end position="252"/>
    </location>
</feature>
<feature type="region of interest" description="Disordered" evidence="1">
    <location>
        <begin position="1"/>
        <end position="26"/>
    </location>
</feature>
<dbReference type="KEGG" id="mpp:MICPUCDRAFT_63765"/>
<dbReference type="AlphaFoldDB" id="C1N5S9"/>
<dbReference type="RefSeq" id="XP_003063417.1">
    <property type="nucleotide sequence ID" value="XM_003063371.1"/>
</dbReference>
<reference evidence="2 3" key="1">
    <citation type="journal article" date="2009" name="Science">
        <title>Green evolution and dynamic adaptations revealed by genomes of the marine picoeukaryotes Micromonas.</title>
        <authorList>
            <person name="Worden A.Z."/>
            <person name="Lee J.H."/>
            <person name="Mock T."/>
            <person name="Rouze P."/>
            <person name="Simmons M.P."/>
            <person name="Aerts A.L."/>
            <person name="Allen A.E."/>
            <person name="Cuvelier M.L."/>
            <person name="Derelle E."/>
            <person name="Everett M.V."/>
            <person name="Foulon E."/>
            <person name="Grimwood J."/>
            <person name="Gundlach H."/>
            <person name="Henrissat B."/>
            <person name="Napoli C."/>
            <person name="McDonald S.M."/>
            <person name="Parker M.S."/>
            <person name="Rombauts S."/>
            <person name="Salamov A."/>
            <person name="Von Dassow P."/>
            <person name="Badger J.H."/>
            <person name="Coutinho P.M."/>
            <person name="Demir E."/>
            <person name="Dubchak I."/>
            <person name="Gentemann C."/>
            <person name="Eikrem W."/>
            <person name="Gready J.E."/>
            <person name="John U."/>
            <person name="Lanier W."/>
            <person name="Lindquist E.A."/>
            <person name="Lucas S."/>
            <person name="Mayer K.F."/>
            <person name="Moreau H."/>
            <person name="Not F."/>
            <person name="Otillar R."/>
            <person name="Panaud O."/>
            <person name="Pangilinan J."/>
            <person name="Paulsen I."/>
            <person name="Piegu B."/>
            <person name="Poliakov A."/>
            <person name="Robbens S."/>
            <person name="Schmutz J."/>
            <person name="Toulza E."/>
            <person name="Wyss T."/>
            <person name="Zelensky A."/>
            <person name="Zhou K."/>
            <person name="Armbrust E.V."/>
            <person name="Bhattacharya D."/>
            <person name="Goodenough U.W."/>
            <person name="Van de Peer Y."/>
            <person name="Grigoriev I.V."/>
        </authorList>
    </citation>
    <scope>NUCLEOTIDE SEQUENCE [LARGE SCALE GENOMIC DNA]</scope>
    <source>
        <strain evidence="2 3">CCMP1545</strain>
    </source>
</reference>
<name>C1N5S9_MICPC</name>
<gene>
    <name evidence="2" type="ORF">MICPUCDRAFT_63765</name>
</gene>